<keyword evidence="3" id="KW-1185">Reference proteome</keyword>
<dbReference type="EMBL" id="JACASF010000010">
    <property type="protein sequence ID" value="KAF6452966.1"/>
    <property type="molecule type" value="Genomic_DNA"/>
</dbReference>
<feature type="region of interest" description="Disordered" evidence="1">
    <location>
        <begin position="102"/>
        <end position="132"/>
    </location>
</feature>
<evidence type="ECO:0000313" key="3">
    <source>
        <dbReference type="Proteomes" id="UP000550707"/>
    </source>
</evidence>
<protein>
    <submittedName>
        <fullName evidence="2">Uncharacterized protein</fullName>
    </submittedName>
</protein>
<name>A0A7J8FZ90_MOLMO</name>
<sequence>MDRPAPGDCWQRGEANAVTLGRNYRIIRVPPLVPQPLAGLGLPPSCCARLLEAKAGGAPPGLESRAGFFFFFPPPPDKEWDPHYCPEPGQWKVTRTPKVGLKDGRLRCPLPAPTAETKEKTRSSDQFSNTQE</sequence>
<dbReference type="Proteomes" id="UP000550707">
    <property type="component" value="Unassembled WGS sequence"/>
</dbReference>
<dbReference type="AlphaFoldDB" id="A0A7J8FZ90"/>
<evidence type="ECO:0000256" key="1">
    <source>
        <dbReference type="SAM" id="MobiDB-lite"/>
    </source>
</evidence>
<comment type="caution">
    <text evidence="2">The sequence shown here is derived from an EMBL/GenBank/DDBJ whole genome shotgun (WGS) entry which is preliminary data.</text>
</comment>
<evidence type="ECO:0000313" key="2">
    <source>
        <dbReference type="EMBL" id="KAF6452966.1"/>
    </source>
</evidence>
<reference evidence="2 3" key="1">
    <citation type="journal article" date="2020" name="Nature">
        <title>Six reference-quality genomes reveal evolution of bat adaptations.</title>
        <authorList>
            <person name="Jebb D."/>
            <person name="Huang Z."/>
            <person name="Pippel M."/>
            <person name="Hughes G.M."/>
            <person name="Lavrichenko K."/>
            <person name="Devanna P."/>
            <person name="Winkler S."/>
            <person name="Jermiin L.S."/>
            <person name="Skirmuntt E.C."/>
            <person name="Katzourakis A."/>
            <person name="Burkitt-Gray L."/>
            <person name="Ray D.A."/>
            <person name="Sullivan K.A.M."/>
            <person name="Roscito J.G."/>
            <person name="Kirilenko B.M."/>
            <person name="Davalos L.M."/>
            <person name="Corthals A.P."/>
            <person name="Power M.L."/>
            <person name="Jones G."/>
            <person name="Ransome R.D."/>
            <person name="Dechmann D.K.N."/>
            <person name="Locatelli A.G."/>
            <person name="Puechmaille S.J."/>
            <person name="Fedrigo O."/>
            <person name="Jarvis E.D."/>
            <person name="Hiller M."/>
            <person name="Vernes S.C."/>
            <person name="Myers E.W."/>
            <person name="Teeling E.C."/>
        </authorList>
    </citation>
    <scope>NUCLEOTIDE SEQUENCE [LARGE SCALE GENOMIC DNA]</scope>
    <source>
        <strain evidence="2">MMolMol1</strain>
        <tissue evidence="2">Muscle</tissue>
    </source>
</reference>
<organism evidence="2 3">
    <name type="scientific">Molossus molossus</name>
    <name type="common">Pallas' mastiff bat</name>
    <name type="synonym">Vespertilio molossus</name>
    <dbReference type="NCBI Taxonomy" id="27622"/>
    <lineage>
        <taxon>Eukaryota</taxon>
        <taxon>Metazoa</taxon>
        <taxon>Chordata</taxon>
        <taxon>Craniata</taxon>
        <taxon>Vertebrata</taxon>
        <taxon>Euteleostomi</taxon>
        <taxon>Mammalia</taxon>
        <taxon>Eutheria</taxon>
        <taxon>Laurasiatheria</taxon>
        <taxon>Chiroptera</taxon>
        <taxon>Yangochiroptera</taxon>
        <taxon>Molossidae</taxon>
        <taxon>Molossus</taxon>
    </lineage>
</organism>
<dbReference type="InParanoid" id="A0A7J8FZ90"/>
<gene>
    <name evidence="2" type="ORF">HJG59_008247</name>
</gene>
<accession>A0A7J8FZ90</accession>
<proteinExistence type="predicted"/>